<dbReference type="Proteomes" id="UP000008229">
    <property type="component" value="Chromosome"/>
</dbReference>
<keyword evidence="4" id="KW-0645">Protease</keyword>
<accession>D3F972</accession>
<sequence precursor="true">MPRLSDNRVLAVALSVSALGAAGLLAGSATAARPSASGKATGADKVAKIIARIEAKPRYRHADWGFQILDQRTGDVLGAQNAQKMFDPGSTMKLYSVSTALSRYGTNYRFRTPVYRQGTVSGGTLGGSLVLVGSGDLTLGLRAEPGGRLAYANLPAVDHSYADQLPGAVLPKGDPMAGLDELARDVRASGITRVSGDVVVDDRLFAPYDGFPDGLISPIWVNENLVDLLVKPGAVGQPASIDQRPLTASYTVDNRVVTVRAGKPTTLNVSEPTPGTIEVTGQIAAGSGPTLKVWEVDDPAAFARTAFIAALQRAGVTVTATATGPNPATLLPPKGSYQAADRVGEHVSSTLSQYAKLILKVSHNRGADLMTCLAAVRRGSTDCEDGLTSEVQTASGLGVPYAGVIPMDGAGSDDQGRTTPAALATLLRHVVRAPYGRAFVDALPILGRDGTLANVESRSPAAGRSQMKTGNRVVSNAAGQIIVLGNSLAGYAETKSGRRVVFMIAVGNVPTRTAAGFFRVVDDQAAMVVAIQQNL</sequence>
<keyword evidence="3" id="KW-0732">Signal</keyword>
<gene>
    <name evidence="4" type="ordered locus">Cwoe_0604</name>
</gene>
<dbReference type="InterPro" id="IPR012338">
    <property type="entry name" value="Beta-lactam/transpept-like"/>
</dbReference>
<keyword evidence="4" id="KW-0121">Carboxypeptidase</keyword>
<organism evidence="4 5">
    <name type="scientific">Conexibacter woesei (strain DSM 14684 / CCUG 47730 / CIP 108061 / JCM 11494 / NBRC 100937 / ID131577)</name>
    <dbReference type="NCBI Taxonomy" id="469383"/>
    <lineage>
        <taxon>Bacteria</taxon>
        <taxon>Bacillati</taxon>
        <taxon>Actinomycetota</taxon>
        <taxon>Thermoleophilia</taxon>
        <taxon>Solirubrobacterales</taxon>
        <taxon>Conexibacteraceae</taxon>
        <taxon>Conexibacter</taxon>
    </lineage>
</organism>
<feature type="signal peptide" evidence="3">
    <location>
        <begin position="1"/>
        <end position="31"/>
    </location>
</feature>
<dbReference type="EMBL" id="CP001854">
    <property type="protein sequence ID" value="ADB49039.1"/>
    <property type="molecule type" value="Genomic_DNA"/>
</dbReference>
<keyword evidence="5" id="KW-1185">Reference proteome</keyword>
<dbReference type="EC" id="3.4.16.4" evidence="4"/>
<dbReference type="eggNOG" id="COG2027">
    <property type="taxonomic scope" value="Bacteria"/>
</dbReference>
<dbReference type="InterPro" id="IPR000667">
    <property type="entry name" value="Peptidase_S13"/>
</dbReference>
<dbReference type="SUPFAM" id="SSF56601">
    <property type="entry name" value="beta-lactamase/transpeptidase-like"/>
    <property type="match status" value="1"/>
</dbReference>
<proteinExistence type="inferred from homology"/>
<evidence type="ECO:0000313" key="4">
    <source>
        <dbReference type="EMBL" id="ADB49039.1"/>
    </source>
</evidence>
<dbReference type="PANTHER" id="PTHR30023:SF0">
    <property type="entry name" value="PENICILLIN-SENSITIVE CARBOXYPEPTIDASE A"/>
    <property type="match status" value="1"/>
</dbReference>
<name>D3F972_CONWI</name>
<dbReference type="KEGG" id="cwo:Cwoe_0604"/>
<feature type="chain" id="PRO_5003043312" evidence="3">
    <location>
        <begin position="32"/>
        <end position="535"/>
    </location>
</feature>
<evidence type="ECO:0000256" key="2">
    <source>
        <dbReference type="ARBA" id="ARBA00022801"/>
    </source>
</evidence>
<reference evidence="5" key="2">
    <citation type="submission" date="2010-01" db="EMBL/GenBank/DDBJ databases">
        <title>The complete genome of Conexibacter woesei DSM 14684.</title>
        <authorList>
            <consortium name="US DOE Joint Genome Institute (JGI-PGF)"/>
            <person name="Lucas S."/>
            <person name="Copeland A."/>
            <person name="Lapidus A."/>
            <person name="Glavina del Rio T."/>
            <person name="Dalin E."/>
            <person name="Tice H."/>
            <person name="Bruce D."/>
            <person name="Goodwin L."/>
            <person name="Pitluck S."/>
            <person name="Kyrpides N."/>
            <person name="Mavromatis K."/>
            <person name="Ivanova N."/>
            <person name="Mikhailova N."/>
            <person name="Chertkov O."/>
            <person name="Brettin T."/>
            <person name="Detter J.C."/>
            <person name="Han C."/>
            <person name="Larimer F."/>
            <person name="Land M."/>
            <person name="Hauser L."/>
            <person name="Markowitz V."/>
            <person name="Cheng J.-F."/>
            <person name="Hugenholtz P."/>
            <person name="Woyke T."/>
            <person name="Wu D."/>
            <person name="Pukall R."/>
            <person name="Steenblock K."/>
            <person name="Schneider S."/>
            <person name="Klenk H.-P."/>
            <person name="Eisen J.A."/>
        </authorList>
    </citation>
    <scope>NUCLEOTIDE SEQUENCE [LARGE SCALE GENOMIC DNA]</scope>
    <source>
        <strain evidence="5">DSM 14684 / CIP 108061 / JCM 11494 / NBRC 100937 / ID131577</strain>
    </source>
</reference>
<dbReference type="HOGENOM" id="CLU_017692_1_0_11"/>
<dbReference type="Gene3D" id="3.50.80.20">
    <property type="entry name" value="D-Ala-D-Ala carboxypeptidase C, peptidase S13"/>
    <property type="match status" value="1"/>
</dbReference>
<comment type="similarity">
    <text evidence="1">Belongs to the peptidase S13 family.</text>
</comment>
<evidence type="ECO:0000256" key="1">
    <source>
        <dbReference type="ARBA" id="ARBA00006096"/>
    </source>
</evidence>
<dbReference type="AlphaFoldDB" id="D3F972"/>
<dbReference type="GO" id="GO:0006508">
    <property type="term" value="P:proteolysis"/>
    <property type="evidence" value="ECO:0007669"/>
    <property type="project" value="InterPro"/>
</dbReference>
<reference evidence="4 5" key="1">
    <citation type="journal article" date="2010" name="Stand. Genomic Sci.">
        <title>Complete genome sequence of Conexibacter woesei type strain (ID131577).</title>
        <authorList>
            <person name="Pukall R."/>
            <person name="Lapidus A."/>
            <person name="Glavina Del Rio T."/>
            <person name="Copeland A."/>
            <person name="Tice H."/>
            <person name="Cheng J.-F."/>
            <person name="Lucas S."/>
            <person name="Chen F."/>
            <person name="Nolan M."/>
            <person name="Bruce D."/>
            <person name="Goodwin L."/>
            <person name="Pitluck S."/>
            <person name="Mavromatis K."/>
            <person name="Ivanova N."/>
            <person name="Ovchinnikova G."/>
            <person name="Pati A."/>
            <person name="Chen A."/>
            <person name="Palaniappan K."/>
            <person name="Land M."/>
            <person name="Hauser L."/>
            <person name="Chang Y.-J."/>
            <person name="Jeffries C.D."/>
            <person name="Chain P."/>
            <person name="Meincke L."/>
            <person name="Sims D."/>
            <person name="Brettin T."/>
            <person name="Detter J.C."/>
            <person name="Rohde M."/>
            <person name="Goeker M."/>
            <person name="Bristow J."/>
            <person name="Eisen J.A."/>
            <person name="Markowitz V."/>
            <person name="Kyrpides N.C."/>
            <person name="Klenk H.-P."/>
            <person name="Hugenholtz P."/>
        </authorList>
    </citation>
    <scope>NUCLEOTIDE SEQUENCE [LARGE SCALE GENOMIC DNA]</scope>
    <source>
        <strain evidence="5">DSM 14684 / CIP 108061 / JCM 11494 / NBRC 100937 / ID131577</strain>
    </source>
</reference>
<dbReference type="STRING" id="469383.Cwoe_0604"/>
<protein>
    <submittedName>
        <fullName evidence="4">Serine-type D-Ala-D-Ala carboxypeptidase</fullName>
        <ecNumber evidence="4">3.4.16.4</ecNumber>
    </submittedName>
</protein>
<dbReference type="Pfam" id="PF02113">
    <property type="entry name" value="Peptidase_S13"/>
    <property type="match status" value="1"/>
</dbReference>
<keyword evidence="2 4" id="KW-0378">Hydrolase</keyword>
<evidence type="ECO:0000256" key="3">
    <source>
        <dbReference type="SAM" id="SignalP"/>
    </source>
</evidence>
<dbReference type="GO" id="GO:0009002">
    <property type="term" value="F:serine-type D-Ala-D-Ala carboxypeptidase activity"/>
    <property type="evidence" value="ECO:0007669"/>
    <property type="project" value="UniProtKB-EC"/>
</dbReference>
<evidence type="ECO:0000313" key="5">
    <source>
        <dbReference type="Proteomes" id="UP000008229"/>
    </source>
</evidence>
<dbReference type="GO" id="GO:0000270">
    <property type="term" value="P:peptidoglycan metabolic process"/>
    <property type="evidence" value="ECO:0007669"/>
    <property type="project" value="TreeGrafter"/>
</dbReference>
<dbReference type="NCBIfam" id="TIGR00666">
    <property type="entry name" value="PBP4"/>
    <property type="match status" value="1"/>
</dbReference>
<dbReference type="PANTHER" id="PTHR30023">
    <property type="entry name" value="D-ALANYL-D-ALANINE CARBOXYPEPTIDASE"/>
    <property type="match status" value="1"/>
</dbReference>
<dbReference type="Gene3D" id="3.40.710.10">
    <property type="entry name" value="DD-peptidase/beta-lactamase superfamily"/>
    <property type="match status" value="2"/>
</dbReference>